<dbReference type="EMBL" id="NKXS01002298">
    <property type="protein sequence ID" value="PIN14376.1"/>
    <property type="molecule type" value="Genomic_DNA"/>
</dbReference>
<dbReference type="PANTHER" id="PTHR35725:SF3">
    <property type="entry name" value="CLASSICAL ARABINOGALACTAN PROTEIN 25"/>
    <property type="match status" value="1"/>
</dbReference>
<dbReference type="AlphaFoldDB" id="A0A2G9HA30"/>
<evidence type="ECO:0008006" key="5">
    <source>
        <dbReference type="Google" id="ProtNLM"/>
    </source>
</evidence>
<reference evidence="4" key="1">
    <citation type="journal article" date="2018" name="Gigascience">
        <title>Genome assembly of the Pink Ipe (Handroanthus impetiginosus, Bignoniaceae), a highly valued, ecologically keystone Neotropical timber forest tree.</title>
        <authorList>
            <person name="Silva-Junior O.B."/>
            <person name="Grattapaglia D."/>
            <person name="Novaes E."/>
            <person name="Collevatti R.G."/>
        </authorList>
    </citation>
    <scope>NUCLEOTIDE SEQUENCE [LARGE SCALE GENOMIC DNA]</scope>
    <source>
        <strain evidence="4">cv. UFG-1</strain>
    </source>
</reference>
<evidence type="ECO:0000313" key="4">
    <source>
        <dbReference type="Proteomes" id="UP000231279"/>
    </source>
</evidence>
<feature type="signal peptide" evidence="2">
    <location>
        <begin position="1"/>
        <end position="21"/>
    </location>
</feature>
<name>A0A2G9HA30_9LAMI</name>
<evidence type="ECO:0000313" key="3">
    <source>
        <dbReference type="EMBL" id="PIN14376.1"/>
    </source>
</evidence>
<keyword evidence="2" id="KW-0732">Signal</keyword>
<proteinExistence type="predicted"/>
<keyword evidence="1" id="KW-0812">Transmembrane</keyword>
<sequence length="122" mass="12737">MSSSLVFLAVAFTTTFVIVSSLPSNDPNLETPDLTELPPDIAPLLPSAGGTAQPPVGAFFPIIPSTRSPPNPDITGSTGRDTAFGPSGLLEDSSAVSQVIKGYNVDVFMGFLTFWLVLVIIV</sequence>
<evidence type="ECO:0000256" key="2">
    <source>
        <dbReference type="SAM" id="SignalP"/>
    </source>
</evidence>
<comment type="caution">
    <text evidence="3">The sequence shown here is derived from an EMBL/GenBank/DDBJ whole genome shotgun (WGS) entry which is preliminary data.</text>
</comment>
<dbReference type="InterPro" id="IPR039346">
    <property type="entry name" value="AGP25/26"/>
</dbReference>
<gene>
    <name evidence="3" type="ORF">CDL12_13001</name>
</gene>
<feature type="transmembrane region" description="Helical" evidence="1">
    <location>
        <begin position="103"/>
        <end position="121"/>
    </location>
</feature>
<evidence type="ECO:0000256" key="1">
    <source>
        <dbReference type="SAM" id="Phobius"/>
    </source>
</evidence>
<feature type="chain" id="PRO_5013674857" description="Transmembrane protein" evidence="2">
    <location>
        <begin position="22"/>
        <end position="122"/>
    </location>
</feature>
<dbReference type="Proteomes" id="UP000231279">
    <property type="component" value="Unassembled WGS sequence"/>
</dbReference>
<keyword evidence="1" id="KW-1133">Transmembrane helix</keyword>
<protein>
    <recommendedName>
        <fullName evidence="5">Transmembrane protein</fullName>
    </recommendedName>
</protein>
<dbReference type="OrthoDB" id="1939220at2759"/>
<keyword evidence="4" id="KW-1185">Reference proteome</keyword>
<accession>A0A2G9HA30</accession>
<organism evidence="3 4">
    <name type="scientific">Handroanthus impetiginosus</name>
    <dbReference type="NCBI Taxonomy" id="429701"/>
    <lineage>
        <taxon>Eukaryota</taxon>
        <taxon>Viridiplantae</taxon>
        <taxon>Streptophyta</taxon>
        <taxon>Embryophyta</taxon>
        <taxon>Tracheophyta</taxon>
        <taxon>Spermatophyta</taxon>
        <taxon>Magnoliopsida</taxon>
        <taxon>eudicotyledons</taxon>
        <taxon>Gunneridae</taxon>
        <taxon>Pentapetalae</taxon>
        <taxon>asterids</taxon>
        <taxon>lamiids</taxon>
        <taxon>Lamiales</taxon>
        <taxon>Bignoniaceae</taxon>
        <taxon>Crescentiina</taxon>
        <taxon>Tabebuia alliance</taxon>
        <taxon>Handroanthus</taxon>
    </lineage>
</organism>
<dbReference type="PANTHER" id="PTHR35725">
    <property type="entry name" value="CLASSICAL ARABINOGALACTAN PROTEIN 26"/>
    <property type="match status" value="1"/>
</dbReference>
<keyword evidence="1" id="KW-0472">Membrane</keyword>